<keyword evidence="3" id="KW-1185">Reference proteome</keyword>
<reference evidence="2 3" key="1">
    <citation type="journal article" date="2023" name="Sci. Data">
        <title>Genome assembly of the Korean intertidal mud-creeper Batillaria attramentaria.</title>
        <authorList>
            <person name="Patra A.K."/>
            <person name="Ho P.T."/>
            <person name="Jun S."/>
            <person name="Lee S.J."/>
            <person name="Kim Y."/>
            <person name="Won Y.J."/>
        </authorList>
    </citation>
    <scope>NUCLEOTIDE SEQUENCE [LARGE SCALE GENOMIC DNA]</scope>
    <source>
        <strain evidence="2">Wonlab-2016</strain>
    </source>
</reference>
<accession>A0ABD0M0I7</accession>
<dbReference type="AlphaFoldDB" id="A0ABD0M0I7"/>
<sequence length="137" mass="14789">MSESSHSVFIPSLTAVARVHEMCVLTKPCSIVSRPPPPPTGAPSLLAPTPSPASDDRSVHRISEYTDYCVRWCQPCARNERVDLTVSNRYTNSATTLPPPPSTSPATTSSAPYALVASKGQIRPLPGFRNDCFVYTV</sequence>
<evidence type="ECO:0000313" key="3">
    <source>
        <dbReference type="Proteomes" id="UP001519460"/>
    </source>
</evidence>
<evidence type="ECO:0000313" key="2">
    <source>
        <dbReference type="EMBL" id="KAK7504747.1"/>
    </source>
</evidence>
<name>A0ABD0M0I7_9CAEN</name>
<proteinExistence type="predicted"/>
<protein>
    <submittedName>
        <fullName evidence="2">Uncharacterized protein</fullName>
    </submittedName>
</protein>
<comment type="caution">
    <text evidence="2">The sequence shown here is derived from an EMBL/GenBank/DDBJ whole genome shotgun (WGS) entry which is preliminary data.</text>
</comment>
<dbReference type="EMBL" id="JACVVK020000013">
    <property type="protein sequence ID" value="KAK7504747.1"/>
    <property type="molecule type" value="Genomic_DNA"/>
</dbReference>
<gene>
    <name evidence="2" type="ORF">BaRGS_00003775</name>
</gene>
<organism evidence="2 3">
    <name type="scientific">Batillaria attramentaria</name>
    <dbReference type="NCBI Taxonomy" id="370345"/>
    <lineage>
        <taxon>Eukaryota</taxon>
        <taxon>Metazoa</taxon>
        <taxon>Spiralia</taxon>
        <taxon>Lophotrochozoa</taxon>
        <taxon>Mollusca</taxon>
        <taxon>Gastropoda</taxon>
        <taxon>Caenogastropoda</taxon>
        <taxon>Sorbeoconcha</taxon>
        <taxon>Cerithioidea</taxon>
        <taxon>Batillariidae</taxon>
        <taxon>Batillaria</taxon>
    </lineage>
</organism>
<evidence type="ECO:0000256" key="1">
    <source>
        <dbReference type="SAM" id="MobiDB-lite"/>
    </source>
</evidence>
<dbReference type="Proteomes" id="UP001519460">
    <property type="component" value="Unassembled WGS sequence"/>
</dbReference>
<feature type="region of interest" description="Disordered" evidence="1">
    <location>
        <begin position="33"/>
        <end position="57"/>
    </location>
</feature>